<dbReference type="RefSeq" id="WP_290317074.1">
    <property type="nucleotide sequence ID" value="NZ_JAUFPN010000142.1"/>
</dbReference>
<dbReference type="EMBL" id="JAUFPN010000142">
    <property type="protein sequence ID" value="MDN3565258.1"/>
    <property type="molecule type" value="Genomic_DNA"/>
</dbReference>
<keyword evidence="2" id="KW-0812">Transmembrane</keyword>
<name>A0ABT8A6U1_9PROT</name>
<gene>
    <name evidence="3" type="ORF">QWZ14_12880</name>
</gene>
<feature type="compositionally biased region" description="Pro residues" evidence="1">
    <location>
        <begin position="96"/>
        <end position="106"/>
    </location>
</feature>
<evidence type="ECO:0000313" key="3">
    <source>
        <dbReference type="EMBL" id="MDN3565258.1"/>
    </source>
</evidence>
<evidence type="ECO:0000313" key="4">
    <source>
        <dbReference type="Proteomes" id="UP001529369"/>
    </source>
</evidence>
<protein>
    <submittedName>
        <fullName evidence="3">Uncharacterized protein</fullName>
    </submittedName>
</protein>
<organism evidence="3 4">
    <name type="scientific">Paeniroseomonas aquatica</name>
    <dbReference type="NCBI Taxonomy" id="373043"/>
    <lineage>
        <taxon>Bacteria</taxon>
        <taxon>Pseudomonadati</taxon>
        <taxon>Pseudomonadota</taxon>
        <taxon>Alphaproteobacteria</taxon>
        <taxon>Acetobacterales</taxon>
        <taxon>Acetobacteraceae</taxon>
        <taxon>Paeniroseomonas</taxon>
    </lineage>
</organism>
<proteinExistence type="predicted"/>
<feature type="transmembrane region" description="Helical" evidence="2">
    <location>
        <begin position="59"/>
        <end position="85"/>
    </location>
</feature>
<keyword evidence="2" id="KW-0472">Membrane</keyword>
<feature type="region of interest" description="Disordered" evidence="1">
    <location>
        <begin position="96"/>
        <end position="121"/>
    </location>
</feature>
<reference evidence="4" key="1">
    <citation type="journal article" date="2019" name="Int. J. Syst. Evol. Microbiol.">
        <title>The Global Catalogue of Microorganisms (GCM) 10K type strain sequencing project: providing services to taxonomists for standard genome sequencing and annotation.</title>
        <authorList>
            <consortium name="The Broad Institute Genomics Platform"/>
            <consortium name="The Broad Institute Genome Sequencing Center for Infectious Disease"/>
            <person name="Wu L."/>
            <person name="Ma J."/>
        </authorList>
    </citation>
    <scope>NUCLEOTIDE SEQUENCE [LARGE SCALE GENOMIC DNA]</scope>
    <source>
        <strain evidence="4">CECT 7131</strain>
    </source>
</reference>
<feature type="transmembrane region" description="Helical" evidence="2">
    <location>
        <begin position="22"/>
        <end position="47"/>
    </location>
</feature>
<keyword evidence="4" id="KW-1185">Reference proteome</keyword>
<comment type="caution">
    <text evidence="3">The sequence shown here is derived from an EMBL/GenBank/DDBJ whole genome shotgun (WGS) entry which is preliminary data.</text>
</comment>
<evidence type="ECO:0000256" key="1">
    <source>
        <dbReference type="SAM" id="MobiDB-lite"/>
    </source>
</evidence>
<keyword evidence="2" id="KW-1133">Transmembrane helix</keyword>
<accession>A0ABT8A6U1</accession>
<dbReference type="Proteomes" id="UP001529369">
    <property type="component" value="Unassembled WGS sequence"/>
</dbReference>
<evidence type="ECO:0000256" key="2">
    <source>
        <dbReference type="SAM" id="Phobius"/>
    </source>
</evidence>
<sequence>MAEPVLLEVRERRSRFGRAVKWAFWVFQPLMLLLTLGTCAAVTPYVAGPDPEVALGAGMFGAMAIGTLWTLWPLGTLVLGVMLLLTRGRKRLIPVPPEPGAMPAPAAPRRAGSVPQTGSRP</sequence>